<dbReference type="EMBL" id="JF317295">
    <property type="protein sequence ID" value="AEA03008.1"/>
    <property type="molecule type" value="Genomic_DNA"/>
</dbReference>
<keyword evidence="1" id="KW-0812">Transmembrane</keyword>
<reference evidence="3" key="1">
    <citation type="journal article" date="2011" name="Cell. Microbiol.">
        <title>Highly co-ordinated var gene expression and switching in clinical Plasmodium falciparum isolates from non-immune malaria patients.</title>
        <authorList>
            <person name="Bachmann A."/>
            <person name="Predehl S."/>
            <person name="May J."/>
            <person name="Harder S."/>
            <person name="Burchard G.D."/>
            <person name="Gilberger T.W."/>
            <person name="Tannich E."/>
            <person name="Bruchhaus I."/>
        </authorList>
    </citation>
    <scope>NUCLEOTIDE SEQUENCE</scope>
    <source>
        <strain evidence="3">19</strain>
    </source>
</reference>
<keyword evidence="1" id="KW-1133">Transmembrane helix</keyword>
<sequence length="1581" mass="189130">MRLKPLVFQKVTTVQEIFWKVMPKVLRNRHQKMQKYMDIICKEIWRKQYFVIHFLHIDLTMEIRANFIIGFILMYGIVTQKIEILVLILVVQNVFQIKVKQNVMVVKKLVIKVNVKNYKGHVHRKYKYQHHHNKFKKFKFIIKIGEDIYVTIICTIKTKIIFWNTHHLLGNASSSVCLLWQGVKVNLLSKVINIQVMVYTNQVYVLLLLAVKLLLLLHKGEFQQKNRPKDILNKNIYKRNKHHNIPMLNSNLKREVNSSIMGFIFMGVNHKLKKKKYIIKKKKKKKNRARNQKKNIIYLSLIIFKKKVKNHLIYIKFREERWTAYSQGNIWKAISCHKAPDYAYIIQRRIHGIDIQNAEFHTSKVQIINSVIYYKYSSPFCRYQHINDINILNIIIKMDQRIVKKLNKIFLLCIKYRNRRNQKSMLRFRNQPKVQLWYRRGKIKKFMYKRKRTMSNFKYQGARKKNVLPIRYTINVIYGIICKLSKYFYNLTELYPTRTWISTYSFLKRLRSRYKCTIIFKPKSNRKLRVWLDYTCYKISIKSRVPWKISRLFKSLWLLVDPREVSFFFKLFLLRYYCRCKKIFRYRNPKCIFNYTLYYSIKLFVLKEMQMLNTLSIRKMSYLRKQIYKKKKKICMHKIRKGLFIKLYKLCPNLHHFLLKITRANGIIQELKIKKITGKMVCKFLLEDFKYHYSCINFIKIEQKKIIKRKIKTISKRIYLMLLLVKENCKERNIKTTVIKHIRLSSSVMLITVISRKLPKRCIINIMQILKNKIKTKNFLIHFLKKLKKEIYLWIVKHGGIIIKMLYKMLCYPAIKPKIKINNCIHRGVMYLIIIIFINKCHGLLNPPRGKNIVKFYKYKKKKLKHIYFIQNVKISFKGENIKVWFIKQMKNVNDYLFIIKIGFYKNFTDIINGRDYLLNFKNTLRLRRAKILEWIYPLWNPHAASYVTKHCNGCICNFRDIEDIHKKNINNQNQLIKEIINIIKFHTHQYRTQLQNLSNSMEINTKSVKTAVVTTKDIVSYGLESTMGVAAIGLQAGDNFLGKKIQDLYNQFIKPVQKKLDTSSQKIFLSTKTPTLCLGVLKVLVSPLLKDCYYLRWHSKWINRTFPKHQVDMYYKRYVNHHLKLVHHFFKCNIPILLIKFTKYILLSMQMSLNKYGIPTRKSPNKYIPYASQRYKGKTYIYMEGGLLNADSGDQDKYIGNISSSHITSSESQYQEMDINHIYPYTSPKYKTFIEVVLEPSKSNGNTPSKGHQKNTVGKFAKDHMVPTTNTKLKLAYTHQEWSQLKHHFKKKYANISNMLQNQPNHVPNHYKSGDIRFNKSYNFKFYTRKRSSYIFFKKGFQSRKTFYYSKIAILSIYLITTTSSKGCIYGGRNKLLYSYQYYITKYGSSKICIKLCIFWYRFNSSHQIYFHHTLSGNKHIHIYHQVLKRLDHKFIHHLFGTNHPKNTSNNSVAKLSKKSSNYQPIRFVTFLVRFTQRDKRKIGIPRRIFSINSINNAKILKIIMLVVIWEFLYHNKMFNTDVSIHIDIDQNKGKKDSSNMDTILDHMEDHIYYHVGSNTTSIPGTYISLISNSSYSLSE</sequence>
<dbReference type="Pfam" id="PF15445">
    <property type="entry name" value="ATS"/>
    <property type="match status" value="1"/>
</dbReference>
<proteinExistence type="predicted"/>
<feature type="transmembrane region" description="Helical" evidence="1">
    <location>
        <begin position="67"/>
        <end position="91"/>
    </location>
</feature>
<gene>
    <name evidence="3" type="primary">var</name>
</gene>
<organism evidence="3">
    <name type="scientific">Plasmodium falciparum</name>
    <name type="common">malaria parasite P. falciparum</name>
    <dbReference type="NCBI Taxonomy" id="5833"/>
    <lineage>
        <taxon>Eukaryota</taxon>
        <taxon>Sar</taxon>
        <taxon>Alveolata</taxon>
        <taxon>Apicomplexa</taxon>
        <taxon>Aconoidasida</taxon>
        <taxon>Haemosporida</taxon>
        <taxon>Plasmodiidae</taxon>
        <taxon>Plasmodium</taxon>
        <taxon>Plasmodium (Laverania)</taxon>
    </lineage>
</organism>
<name>F2YMA5_PLAFA</name>
<reference evidence="3" key="2">
    <citation type="submission" date="2011-02" db="EMBL/GenBank/DDBJ databases">
        <title>Dominant transcript of Plasmodium falciparum isolate #19, ex vivo generation.</title>
        <authorList>
            <person name="Bruchhaus I."/>
            <person name="Bachmann A."/>
            <person name="Predehl S."/>
            <person name="Tannich E."/>
        </authorList>
    </citation>
    <scope>NUCLEOTIDE SEQUENCE</scope>
    <source>
        <strain evidence="3">19</strain>
    </source>
</reference>
<evidence type="ECO:0000256" key="1">
    <source>
        <dbReference type="SAM" id="Phobius"/>
    </source>
</evidence>
<feature type="non-terminal residue" evidence="3">
    <location>
        <position position="1581"/>
    </location>
</feature>
<dbReference type="InterPro" id="IPR029211">
    <property type="entry name" value="PfEMP1_ATS"/>
</dbReference>
<accession>F2YMA5</accession>
<evidence type="ECO:0000313" key="3">
    <source>
        <dbReference type="EMBL" id="AEA03008.1"/>
    </source>
</evidence>
<protein>
    <submittedName>
        <fullName evidence="3">EMP1</fullName>
    </submittedName>
</protein>
<feature type="domain" description="Plasmodium falciparum erythrocyte membrane protein 1 acidic terminal segment" evidence="2">
    <location>
        <begin position="1149"/>
        <end position="1549"/>
    </location>
</feature>
<evidence type="ECO:0000259" key="2">
    <source>
        <dbReference type="Pfam" id="PF15445"/>
    </source>
</evidence>
<keyword evidence="1" id="KW-0472">Membrane</keyword>